<dbReference type="EMBL" id="LT605205">
    <property type="protein sequence ID" value="SCD22196.1"/>
    <property type="molecule type" value="Genomic_DNA"/>
</dbReference>
<sequence length="69" mass="8358">MNIKRQPAKNILWKKSTVYKFIHVLNIILPELLKKIFNFAIVFFRKGENLLFYKGNSIKNNRFLFLDNR</sequence>
<organism evidence="2 3">
    <name type="scientific">Proteiniphilum saccharofermentans</name>
    <dbReference type="NCBI Taxonomy" id="1642647"/>
    <lineage>
        <taxon>Bacteria</taxon>
        <taxon>Pseudomonadati</taxon>
        <taxon>Bacteroidota</taxon>
        <taxon>Bacteroidia</taxon>
        <taxon>Bacteroidales</taxon>
        <taxon>Dysgonomonadaceae</taxon>
        <taxon>Proteiniphilum</taxon>
    </lineage>
</organism>
<reference evidence="2 3" key="1">
    <citation type="submission" date="2016-08" db="EMBL/GenBank/DDBJ databases">
        <authorList>
            <person name="Seilhamer J.J."/>
        </authorList>
    </citation>
    <scope>NUCLEOTIDE SEQUENCE [LARGE SCALE GENOMIC DNA]</scope>
    <source>
        <strain evidence="2">M3/6</strain>
    </source>
</reference>
<dbReference type="Proteomes" id="UP000187464">
    <property type="component" value="Chromosome I"/>
</dbReference>
<proteinExistence type="predicted"/>
<dbReference type="KEGG" id="psac:PSM36_3412"/>
<feature type="transmembrane region" description="Helical" evidence="1">
    <location>
        <begin position="21"/>
        <end position="44"/>
    </location>
</feature>
<evidence type="ECO:0000256" key="1">
    <source>
        <dbReference type="SAM" id="Phobius"/>
    </source>
</evidence>
<dbReference type="AlphaFoldDB" id="A0A1R3T1A6"/>
<accession>A0A1R3T1A6</accession>
<keyword evidence="1" id="KW-1133">Transmembrane helix</keyword>
<protein>
    <submittedName>
        <fullName evidence="2">Putative membrane protein</fullName>
    </submittedName>
</protein>
<evidence type="ECO:0000313" key="2">
    <source>
        <dbReference type="EMBL" id="SCD22196.1"/>
    </source>
</evidence>
<evidence type="ECO:0000313" key="3">
    <source>
        <dbReference type="Proteomes" id="UP000187464"/>
    </source>
</evidence>
<keyword evidence="1" id="KW-0472">Membrane</keyword>
<keyword evidence="1" id="KW-0812">Transmembrane</keyword>
<keyword evidence="3" id="KW-1185">Reference proteome</keyword>
<gene>
    <name evidence="2" type="ORF">PSM36_3412</name>
</gene>
<name>A0A1R3T1A6_9BACT</name>